<name>A0ABD6DN33_9EURY</name>
<protein>
    <submittedName>
        <fullName evidence="1">Class I SAM-dependent methyltransferase</fullName>
    </submittedName>
</protein>
<dbReference type="SUPFAM" id="SSF53335">
    <property type="entry name" value="S-adenosyl-L-methionine-dependent methyltransferases"/>
    <property type="match status" value="1"/>
</dbReference>
<dbReference type="InterPro" id="IPR029063">
    <property type="entry name" value="SAM-dependent_MTases_sf"/>
</dbReference>
<reference evidence="1 2" key="1">
    <citation type="journal article" date="2019" name="Int. J. Syst. Evol. Microbiol.">
        <title>The Global Catalogue of Microorganisms (GCM) 10K type strain sequencing project: providing services to taxonomists for standard genome sequencing and annotation.</title>
        <authorList>
            <consortium name="The Broad Institute Genomics Platform"/>
            <consortium name="The Broad Institute Genome Sequencing Center for Infectious Disease"/>
            <person name="Wu L."/>
            <person name="Ma J."/>
        </authorList>
    </citation>
    <scope>NUCLEOTIDE SEQUENCE [LARGE SCALE GENOMIC DNA]</scope>
    <source>
        <strain evidence="1 2">CGMCC 1.10390</strain>
    </source>
</reference>
<keyword evidence="1" id="KW-0489">Methyltransferase</keyword>
<dbReference type="RefSeq" id="WP_256398262.1">
    <property type="nucleotide sequence ID" value="NZ_JANHJR010000001.1"/>
</dbReference>
<proteinExistence type="predicted"/>
<dbReference type="Proteomes" id="UP001597034">
    <property type="component" value="Unassembled WGS sequence"/>
</dbReference>
<organism evidence="1 2">
    <name type="scientific">Haloarchaeobius litoreus</name>
    <dbReference type="NCBI Taxonomy" id="755306"/>
    <lineage>
        <taxon>Archaea</taxon>
        <taxon>Methanobacteriati</taxon>
        <taxon>Methanobacteriota</taxon>
        <taxon>Stenosarchaea group</taxon>
        <taxon>Halobacteria</taxon>
        <taxon>Halobacteriales</taxon>
        <taxon>Halorubellaceae</taxon>
        <taxon>Haloarchaeobius</taxon>
    </lineage>
</organism>
<keyword evidence="1" id="KW-0808">Transferase</keyword>
<evidence type="ECO:0000313" key="2">
    <source>
        <dbReference type="Proteomes" id="UP001597034"/>
    </source>
</evidence>
<accession>A0ABD6DN33</accession>
<sequence length="239" mass="27079">MSDPFAEAIHDCHFDEMDGPLLYRNGEETREAGVEAVYLDEWEPEGAAGDWFESWLDGPLLDMGAGGGRHALYFQEQFETVAIDHSASLVEVMRDRGVRDARVGDMFALRESFDRDRFRSALAVGTQLSLARSEAGVREFLADLAYVTTPDATAVLDCFDPEHDRTREMLDFYEDATPGRAYRVLQFEYAGSLGEPWLYRLFTPGQLRELTVGTDWRVADVRRGAGEWDHNVNLALEKR</sequence>
<gene>
    <name evidence="1" type="ORF">ACFSBL_11030</name>
</gene>
<dbReference type="Gene3D" id="3.40.50.150">
    <property type="entry name" value="Vaccinia Virus protein VP39"/>
    <property type="match status" value="1"/>
</dbReference>
<evidence type="ECO:0000313" key="1">
    <source>
        <dbReference type="EMBL" id="MFD1646216.1"/>
    </source>
</evidence>
<dbReference type="GO" id="GO:0008168">
    <property type="term" value="F:methyltransferase activity"/>
    <property type="evidence" value="ECO:0007669"/>
    <property type="project" value="UniProtKB-KW"/>
</dbReference>
<comment type="caution">
    <text evidence="1">The sequence shown here is derived from an EMBL/GenBank/DDBJ whole genome shotgun (WGS) entry which is preliminary data.</text>
</comment>
<keyword evidence="2" id="KW-1185">Reference proteome</keyword>
<dbReference type="GO" id="GO:0032259">
    <property type="term" value="P:methylation"/>
    <property type="evidence" value="ECO:0007669"/>
    <property type="project" value="UniProtKB-KW"/>
</dbReference>
<dbReference type="EMBL" id="JBHUDO010000002">
    <property type="protein sequence ID" value="MFD1646216.1"/>
    <property type="molecule type" value="Genomic_DNA"/>
</dbReference>
<dbReference type="AlphaFoldDB" id="A0ABD6DN33"/>